<dbReference type="PANTHER" id="PTHR22916">
    <property type="entry name" value="GLYCOSYLTRANSFERASE"/>
    <property type="match status" value="1"/>
</dbReference>
<proteinExistence type="predicted"/>
<comment type="caution">
    <text evidence="2">The sequence shown here is derived from an EMBL/GenBank/DDBJ whole genome shotgun (WGS) entry which is preliminary data.</text>
</comment>
<dbReference type="InterPro" id="IPR001173">
    <property type="entry name" value="Glyco_trans_2-like"/>
</dbReference>
<dbReference type="GO" id="GO:0016740">
    <property type="term" value="F:transferase activity"/>
    <property type="evidence" value="ECO:0007669"/>
    <property type="project" value="UniProtKB-KW"/>
</dbReference>
<evidence type="ECO:0000313" key="3">
    <source>
        <dbReference type="Proteomes" id="UP000034344"/>
    </source>
</evidence>
<sequence>MVKFYFSIIIPTLNEEKFLPRLLCDLAKQKENNFETIIVDGNSSDDTISATNRFKDKLPYLTVIESDKRNLCYQRNLGGIRAKGKYLIFLDADVQIYANYLKHIRKTIEKSSACFLTSYQRVDGANTFDKFLIEVTNYVLELLILINKPMAPGYNFIIRKSDFLSVKGFDEKAKFGEDHELSIRIWKKGTELTMIRRHLLKWSFRRLRKDGRLPIITKYTLATVYVLLFGRIDHTFFNYPMGGLYFSNASDRSKQEVDKYISKIRLTFNKLFNQTKVLKKPVKNYLSAKKLKTFLNKYLSKLS</sequence>
<keyword evidence="2" id="KW-0808">Transferase</keyword>
<reference evidence="2 3" key="1">
    <citation type="journal article" date="2015" name="Nature">
        <title>rRNA introns, odd ribosomes, and small enigmatic genomes across a large radiation of phyla.</title>
        <authorList>
            <person name="Brown C.T."/>
            <person name="Hug L.A."/>
            <person name="Thomas B.C."/>
            <person name="Sharon I."/>
            <person name="Castelle C.J."/>
            <person name="Singh A."/>
            <person name="Wilkins M.J."/>
            <person name="Williams K.H."/>
            <person name="Banfield J.F."/>
        </authorList>
    </citation>
    <scope>NUCLEOTIDE SEQUENCE [LARGE SCALE GENOMIC DNA]</scope>
</reference>
<dbReference type="Pfam" id="PF00535">
    <property type="entry name" value="Glycos_transf_2"/>
    <property type="match status" value="1"/>
</dbReference>
<dbReference type="AlphaFoldDB" id="A0A0G0E7U4"/>
<gene>
    <name evidence="2" type="ORF">US11_C0006G0014</name>
</gene>
<dbReference type="Gene3D" id="3.90.550.10">
    <property type="entry name" value="Spore Coat Polysaccharide Biosynthesis Protein SpsA, Chain A"/>
    <property type="match status" value="1"/>
</dbReference>
<dbReference type="Proteomes" id="UP000034344">
    <property type="component" value="Unassembled WGS sequence"/>
</dbReference>
<evidence type="ECO:0000313" key="2">
    <source>
        <dbReference type="EMBL" id="KKQ01572.1"/>
    </source>
</evidence>
<accession>A0A0G0E7U4</accession>
<name>A0A0G0E7U4_9BACT</name>
<dbReference type="STRING" id="1618480.US11_C0006G0014"/>
<evidence type="ECO:0000259" key="1">
    <source>
        <dbReference type="Pfam" id="PF00535"/>
    </source>
</evidence>
<dbReference type="SUPFAM" id="SSF53448">
    <property type="entry name" value="Nucleotide-diphospho-sugar transferases"/>
    <property type="match status" value="1"/>
</dbReference>
<feature type="domain" description="Glycosyltransferase 2-like" evidence="1">
    <location>
        <begin position="7"/>
        <end position="163"/>
    </location>
</feature>
<dbReference type="PANTHER" id="PTHR22916:SF64">
    <property type="entry name" value="TRANSFERASE, PUTATIVE-RELATED"/>
    <property type="match status" value="1"/>
</dbReference>
<organism evidence="2 3">
    <name type="scientific">Candidatus Roizmanbacteria bacterium GW2011_GWA2_36_23</name>
    <dbReference type="NCBI Taxonomy" id="1618480"/>
    <lineage>
        <taxon>Bacteria</taxon>
        <taxon>Candidatus Roizmaniibacteriota</taxon>
    </lineage>
</organism>
<dbReference type="EMBL" id="LBRS01000006">
    <property type="protein sequence ID" value="KKQ01572.1"/>
    <property type="molecule type" value="Genomic_DNA"/>
</dbReference>
<protein>
    <submittedName>
        <fullName evidence="2">Glycosyl transferase family 2</fullName>
    </submittedName>
</protein>
<dbReference type="InterPro" id="IPR029044">
    <property type="entry name" value="Nucleotide-diphossugar_trans"/>
</dbReference>